<dbReference type="InterPro" id="IPR036213">
    <property type="entry name" value="Calpain_III_sf"/>
</dbReference>
<keyword evidence="3" id="KW-0378">Hydrolase</keyword>
<evidence type="ECO:0000259" key="7">
    <source>
        <dbReference type="PROSITE" id="PS50203"/>
    </source>
</evidence>
<sequence length="590" mass="66664">MNWVSLKEPVSTRQYSEAEQILLLRSGFINGCDFPSWACQPPDSEFELNADQMLYEEPLLGLSDFQNSILYDWQRPLQVTSSFSIQGIELVQDASTDCSVVASLSALVAMGEQGLQILQKTIYPFNRKSPNGKYVARLNFNGCYREVVIDDRLPMSKTERTIYVVDRNNPRLIWPALIEKAYLKLRGGYDFSGSTSGTDLWVLTGWIPEQVFFQSDDFQPTDFWGRIECAFMTGNLLITMGTSKMTEETELDMGLTGEHDYAVLELREEGCQCMMLVKDPWCERSDQNESLGTFWMGFNQVMQVFHVCYLNWNPRQFSYRQDMHFTWDVTAGPRGRWASMNNHPQFVVTTQVNGAIWVLLWRHLNSGIPWRTIVDGSETYRSMDGHIALAAYTAEGHHVLIEKAQSKTWFSDCPEILLQLDGQGGTPYTIVPLEDGLEPRLHTFTLSVWSNSPLELKEATRAYTHSTTILSEWTRATAGGNAQSATYCNNPQFALVIESATSVLFLLEASSSEFPIHLKLVSGNGERVSNIRKQDIIIDSKDYRRGSCTASSPVLDAGAYNVICSTFQVHQKGKFRLTIYSSHAVLVSAL</sequence>
<dbReference type="InterPro" id="IPR022683">
    <property type="entry name" value="Calpain_III"/>
</dbReference>
<dbReference type="InterPro" id="IPR051297">
    <property type="entry name" value="PalB/RIM13"/>
</dbReference>
<dbReference type="PRINTS" id="PR00704">
    <property type="entry name" value="CALPAIN"/>
</dbReference>
<dbReference type="InterPro" id="IPR022682">
    <property type="entry name" value="Calpain_domain_III"/>
</dbReference>
<dbReference type="PROSITE" id="PS50203">
    <property type="entry name" value="CALPAIN_CAT"/>
    <property type="match status" value="1"/>
</dbReference>
<dbReference type="AlphaFoldDB" id="A0A6A7BRF6"/>
<comment type="caution">
    <text evidence="6">Lacks conserved residue(s) required for the propagation of feature annotation.</text>
</comment>
<protein>
    <submittedName>
        <fullName evidence="8">Cysteine proteinase</fullName>
    </submittedName>
</protein>
<name>A0A6A7BRF6_9PEZI</name>
<dbReference type="GO" id="GO:0006508">
    <property type="term" value="P:proteolysis"/>
    <property type="evidence" value="ECO:0007669"/>
    <property type="project" value="UniProtKB-KW"/>
</dbReference>
<evidence type="ECO:0000256" key="1">
    <source>
        <dbReference type="ARBA" id="ARBA00010193"/>
    </source>
</evidence>
<dbReference type="SMART" id="SM00230">
    <property type="entry name" value="CysPc"/>
    <property type="match status" value="1"/>
</dbReference>
<dbReference type="InterPro" id="IPR001300">
    <property type="entry name" value="Peptidase_C2_calpain_cat"/>
</dbReference>
<evidence type="ECO:0000256" key="5">
    <source>
        <dbReference type="PIRSR" id="PIRSR622684-1"/>
    </source>
</evidence>
<dbReference type="InterPro" id="IPR038765">
    <property type="entry name" value="Papain-like_cys_pep_sf"/>
</dbReference>
<dbReference type="Proteomes" id="UP000799421">
    <property type="component" value="Unassembled WGS sequence"/>
</dbReference>
<evidence type="ECO:0000256" key="3">
    <source>
        <dbReference type="ARBA" id="ARBA00022801"/>
    </source>
</evidence>
<evidence type="ECO:0000256" key="2">
    <source>
        <dbReference type="ARBA" id="ARBA00022670"/>
    </source>
</evidence>
<keyword evidence="2" id="KW-0645">Protease</keyword>
<keyword evidence="9" id="KW-1185">Reference proteome</keyword>
<proteinExistence type="inferred from homology"/>
<dbReference type="SMART" id="SM00720">
    <property type="entry name" value="calpain_III"/>
    <property type="match status" value="1"/>
</dbReference>
<dbReference type="SUPFAM" id="SSF54001">
    <property type="entry name" value="Cysteine proteinases"/>
    <property type="match status" value="1"/>
</dbReference>
<reference evidence="8" key="1">
    <citation type="journal article" date="2020" name="Stud. Mycol.">
        <title>101 Dothideomycetes genomes: a test case for predicting lifestyles and emergence of pathogens.</title>
        <authorList>
            <person name="Haridas S."/>
            <person name="Albert R."/>
            <person name="Binder M."/>
            <person name="Bloem J."/>
            <person name="Labutti K."/>
            <person name="Salamov A."/>
            <person name="Andreopoulos B."/>
            <person name="Baker S."/>
            <person name="Barry K."/>
            <person name="Bills G."/>
            <person name="Bluhm B."/>
            <person name="Cannon C."/>
            <person name="Castanera R."/>
            <person name="Culley D."/>
            <person name="Daum C."/>
            <person name="Ezra D."/>
            <person name="Gonzalez J."/>
            <person name="Henrissat B."/>
            <person name="Kuo A."/>
            <person name="Liang C."/>
            <person name="Lipzen A."/>
            <person name="Lutzoni F."/>
            <person name="Magnuson J."/>
            <person name="Mondo S."/>
            <person name="Nolan M."/>
            <person name="Ohm R."/>
            <person name="Pangilinan J."/>
            <person name="Park H.-J."/>
            <person name="Ramirez L."/>
            <person name="Alfaro M."/>
            <person name="Sun H."/>
            <person name="Tritt A."/>
            <person name="Yoshinaga Y."/>
            <person name="Zwiers L.-H."/>
            <person name="Turgeon B."/>
            <person name="Goodwin S."/>
            <person name="Spatafora J."/>
            <person name="Crous P."/>
            <person name="Grigoriev I."/>
        </authorList>
    </citation>
    <scope>NUCLEOTIDE SEQUENCE</scope>
    <source>
        <strain evidence="8">CBS 480.64</strain>
    </source>
</reference>
<comment type="similarity">
    <text evidence="1">Belongs to the peptidase C2 family. PalB/RIM13 subfamily.</text>
</comment>
<feature type="active site" evidence="5">
    <location>
        <position position="98"/>
    </location>
</feature>
<dbReference type="PANTHER" id="PTHR46143:SF1">
    <property type="entry name" value="CALPAIN-7"/>
    <property type="match status" value="1"/>
</dbReference>
<dbReference type="Pfam" id="PF00648">
    <property type="entry name" value="Peptidase_C2"/>
    <property type="match status" value="1"/>
</dbReference>
<dbReference type="Gene3D" id="3.90.70.10">
    <property type="entry name" value="Cysteine proteinases"/>
    <property type="match status" value="1"/>
</dbReference>
<feature type="active site" evidence="5">
    <location>
        <position position="259"/>
    </location>
</feature>
<evidence type="ECO:0000256" key="4">
    <source>
        <dbReference type="ARBA" id="ARBA00022807"/>
    </source>
</evidence>
<organism evidence="8 9">
    <name type="scientific">Piedraia hortae CBS 480.64</name>
    <dbReference type="NCBI Taxonomy" id="1314780"/>
    <lineage>
        <taxon>Eukaryota</taxon>
        <taxon>Fungi</taxon>
        <taxon>Dikarya</taxon>
        <taxon>Ascomycota</taxon>
        <taxon>Pezizomycotina</taxon>
        <taxon>Dothideomycetes</taxon>
        <taxon>Dothideomycetidae</taxon>
        <taxon>Capnodiales</taxon>
        <taxon>Piedraiaceae</taxon>
        <taxon>Piedraia</taxon>
    </lineage>
</organism>
<dbReference type="Pfam" id="PF01067">
    <property type="entry name" value="Calpain_III"/>
    <property type="match status" value="1"/>
</dbReference>
<evidence type="ECO:0000313" key="8">
    <source>
        <dbReference type="EMBL" id="KAF2857790.1"/>
    </source>
</evidence>
<dbReference type="InterPro" id="IPR022684">
    <property type="entry name" value="Calpain_cysteine_protease"/>
</dbReference>
<dbReference type="EMBL" id="MU006027">
    <property type="protein sequence ID" value="KAF2857790.1"/>
    <property type="molecule type" value="Genomic_DNA"/>
</dbReference>
<dbReference type="Gene3D" id="2.60.120.380">
    <property type="match status" value="1"/>
</dbReference>
<dbReference type="GO" id="GO:0004198">
    <property type="term" value="F:calcium-dependent cysteine-type endopeptidase activity"/>
    <property type="evidence" value="ECO:0007669"/>
    <property type="project" value="InterPro"/>
</dbReference>
<gene>
    <name evidence="8" type="ORF">K470DRAFT_252546</name>
</gene>
<dbReference type="PANTHER" id="PTHR46143">
    <property type="entry name" value="CALPAIN-7"/>
    <property type="match status" value="1"/>
</dbReference>
<dbReference type="SUPFAM" id="SSF49758">
    <property type="entry name" value="Calpain large subunit, middle domain (domain III)"/>
    <property type="match status" value="2"/>
</dbReference>
<accession>A0A6A7BRF6</accession>
<evidence type="ECO:0000256" key="6">
    <source>
        <dbReference type="PROSITE-ProRule" id="PRU00239"/>
    </source>
</evidence>
<dbReference type="OrthoDB" id="167576at2759"/>
<feature type="domain" description="Calpain catalytic" evidence="7">
    <location>
        <begin position="43"/>
        <end position="314"/>
    </location>
</feature>
<keyword evidence="4" id="KW-0788">Thiol protease</keyword>
<evidence type="ECO:0000313" key="9">
    <source>
        <dbReference type="Proteomes" id="UP000799421"/>
    </source>
</evidence>